<evidence type="ECO:0000313" key="3">
    <source>
        <dbReference type="Proteomes" id="UP000019365"/>
    </source>
</evidence>
<reference evidence="2 3" key="1">
    <citation type="journal article" date="2014" name="PLoS ONE">
        <title>Rumen cellulosomics: divergent fiber-degrading strategies revealed by comparative genome-wide analysis of six ruminococcal strains.</title>
        <authorList>
            <person name="Dassa B."/>
            <person name="Borovok I."/>
            <person name="Ruimy-Israeli V."/>
            <person name="Lamed R."/>
            <person name="Flint H.J."/>
            <person name="Duncan S.H."/>
            <person name="Henrissat B."/>
            <person name="Coutinho P."/>
            <person name="Morrison M."/>
            <person name="Mosoni P."/>
            <person name="Yeoman C.J."/>
            <person name="White B.A."/>
            <person name="Bayer E.A."/>
        </authorList>
    </citation>
    <scope>NUCLEOTIDE SEQUENCE [LARGE SCALE GENOMIC DNA]</scope>
    <source>
        <strain evidence="2 3">007c</strain>
    </source>
</reference>
<feature type="signal peptide" evidence="1">
    <location>
        <begin position="1"/>
        <end position="25"/>
    </location>
</feature>
<keyword evidence="3" id="KW-1185">Reference proteome</keyword>
<dbReference type="Proteomes" id="UP000019365">
    <property type="component" value="Unassembled WGS sequence"/>
</dbReference>
<comment type="caution">
    <text evidence="2">The sequence shown here is derived from an EMBL/GenBank/DDBJ whole genome shotgun (WGS) entry which is preliminary data.</text>
</comment>
<sequence length="102" mass="11551">MKNTIKKIVSVAMAFTLLGTGTAIVKTIAPQSNNTITADAACNHNMPRPKYGPWKKVENLYGGRYKERREIKWCCNSCGKVLYTTYETRIMKYGKDIEVVMP</sequence>
<evidence type="ECO:0000256" key="1">
    <source>
        <dbReference type="SAM" id="SignalP"/>
    </source>
</evidence>
<evidence type="ECO:0000313" key="2">
    <source>
        <dbReference type="EMBL" id="EWM53876.1"/>
    </source>
</evidence>
<keyword evidence="1" id="KW-0732">Signal</keyword>
<protein>
    <submittedName>
        <fullName evidence="2">Uncharacterized protein</fullName>
    </submittedName>
</protein>
<name>W7UFB1_RUMFL</name>
<dbReference type="AlphaFoldDB" id="W7UFB1"/>
<dbReference type="EMBL" id="ATAX01000023">
    <property type="protein sequence ID" value="EWM53876.1"/>
    <property type="molecule type" value="Genomic_DNA"/>
</dbReference>
<proteinExistence type="predicted"/>
<dbReference type="OrthoDB" id="1829137at2"/>
<accession>W7UFB1</accession>
<dbReference type="RefSeq" id="WP_037298803.1">
    <property type="nucleotide sequence ID" value="NZ_ATAX01000023.1"/>
</dbReference>
<gene>
    <name evidence="2" type="ORF">RF007C_09190</name>
</gene>
<feature type="chain" id="PRO_5039552828" evidence="1">
    <location>
        <begin position="26"/>
        <end position="102"/>
    </location>
</feature>
<organism evidence="2 3">
    <name type="scientific">Ruminococcus flavefaciens 007c</name>
    <dbReference type="NCBI Taxonomy" id="1341157"/>
    <lineage>
        <taxon>Bacteria</taxon>
        <taxon>Bacillati</taxon>
        <taxon>Bacillota</taxon>
        <taxon>Clostridia</taxon>
        <taxon>Eubacteriales</taxon>
        <taxon>Oscillospiraceae</taxon>
        <taxon>Ruminococcus</taxon>
    </lineage>
</organism>